<dbReference type="SFLD" id="SFLDS00029">
    <property type="entry name" value="Radical_SAM"/>
    <property type="match status" value="1"/>
</dbReference>
<sequence>MKNINSIFFSKYTRVLINGNECIVGNIAFDGRWIKMSHSLYKDLVQKSQNNISLLSEKEKKYINAFREVGICIDNAEKDELQLYPSDITIEITTQCNLACKHCSYSFGGKKYREMPIDMIKAISKWSEDNKVKRILLTGGEPFCRKDIVDVCKVIKQNFTGSLEIITNGTLVTDEYIELIMRYIHALHISLDGYDENSVSMIRGKGVYNKVIALINKLKMCGYERITLSCVSVGDDNSEIIKFKELSERLHIKPVIRQLNIKGRAEENFAEDPMELRIMHNLTEKGLTFKCLCNHQYRSIFINTYGIVFSCAALREEELGIGSFIVSEHKIHIDGLFAKPIVDKIAPCQNCNVRYFCADTCISRNNVIYSNNKKRVERCHIKKNKLEKIVWHTDNDL</sequence>
<keyword evidence="2" id="KW-0479">Metal-binding</keyword>
<evidence type="ECO:0000256" key="2">
    <source>
        <dbReference type="ARBA" id="ARBA00022723"/>
    </source>
</evidence>
<evidence type="ECO:0000259" key="5">
    <source>
        <dbReference type="PROSITE" id="PS51918"/>
    </source>
</evidence>
<dbReference type="GO" id="GO:0003824">
    <property type="term" value="F:catalytic activity"/>
    <property type="evidence" value="ECO:0007669"/>
    <property type="project" value="InterPro"/>
</dbReference>
<dbReference type="PANTHER" id="PTHR11228">
    <property type="entry name" value="RADICAL SAM DOMAIN PROTEIN"/>
    <property type="match status" value="1"/>
</dbReference>
<name>A0A396FAD7_9FIRM</name>
<reference evidence="7 8" key="1">
    <citation type="submission" date="2018-08" db="EMBL/GenBank/DDBJ databases">
        <title>A genome reference for cultivated species of the human gut microbiota.</title>
        <authorList>
            <person name="Zou Y."/>
            <person name="Xue W."/>
            <person name="Luo G."/>
        </authorList>
    </citation>
    <scope>NUCLEOTIDE SEQUENCE [LARGE SCALE GENOMIC DNA]</scope>
    <source>
        <strain evidence="7 8">AF36-2BH</strain>
    </source>
</reference>
<dbReference type="Proteomes" id="UP001197847">
    <property type="component" value="Unassembled WGS sequence"/>
</dbReference>
<dbReference type="Proteomes" id="UP000266698">
    <property type="component" value="Unassembled WGS sequence"/>
</dbReference>
<evidence type="ECO:0000313" key="6">
    <source>
        <dbReference type="EMBL" id="MCC2746629.1"/>
    </source>
</evidence>
<organism evidence="7 8">
    <name type="scientific">Agathobacter rectalis</name>
    <dbReference type="NCBI Taxonomy" id="39491"/>
    <lineage>
        <taxon>Bacteria</taxon>
        <taxon>Bacillati</taxon>
        <taxon>Bacillota</taxon>
        <taxon>Clostridia</taxon>
        <taxon>Lachnospirales</taxon>
        <taxon>Lachnospiraceae</taxon>
        <taxon>Agathobacter</taxon>
    </lineage>
</organism>
<dbReference type="InterPro" id="IPR013785">
    <property type="entry name" value="Aldolase_TIM"/>
</dbReference>
<keyword evidence="3" id="KW-0408">Iron</keyword>
<keyword evidence="1" id="KW-0949">S-adenosyl-L-methionine</keyword>
<keyword evidence="4" id="KW-0411">Iron-sulfur</keyword>
<evidence type="ECO:0000313" key="8">
    <source>
        <dbReference type="Proteomes" id="UP000266698"/>
    </source>
</evidence>
<dbReference type="GO" id="GO:0046872">
    <property type="term" value="F:metal ion binding"/>
    <property type="evidence" value="ECO:0007669"/>
    <property type="project" value="UniProtKB-KW"/>
</dbReference>
<dbReference type="PROSITE" id="PS51918">
    <property type="entry name" value="RADICAL_SAM"/>
    <property type="match status" value="1"/>
</dbReference>
<evidence type="ECO:0000256" key="3">
    <source>
        <dbReference type="ARBA" id="ARBA00023004"/>
    </source>
</evidence>
<dbReference type="AlphaFoldDB" id="A0A396FAD7"/>
<dbReference type="GeneID" id="93724909"/>
<dbReference type="PANTHER" id="PTHR11228:SF7">
    <property type="entry name" value="PQQA PEPTIDE CYCLASE"/>
    <property type="match status" value="1"/>
</dbReference>
<dbReference type="Pfam" id="PF04055">
    <property type="entry name" value="Radical_SAM"/>
    <property type="match status" value="1"/>
</dbReference>
<dbReference type="EMBL" id="JAJFBX010000007">
    <property type="protein sequence ID" value="MCC2746629.1"/>
    <property type="molecule type" value="Genomic_DNA"/>
</dbReference>
<feature type="domain" description="Radical SAM core" evidence="5">
    <location>
        <begin position="82"/>
        <end position="290"/>
    </location>
</feature>
<dbReference type="InterPro" id="IPR050377">
    <property type="entry name" value="Radical_SAM_PqqE_MftC-like"/>
</dbReference>
<dbReference type="EMBL" id="QRPB01000032">
    <property type="protein sequence ID" value="RHL75236.1"/>
    <property type="molecule type" value="Genomic_DNA"/>
</dbReference>
<dbReference type="CDD" id="cd01335">
    <property type="entry name" value="Radical_SAM"/>
    <property type="match status" value="1"/>
</dbReference>
<dbReference type="InterPro" id="IPR007197">
    <property type="entry name" value="rSAM"/>
</dbReference>
<dbReference type="SFLD" id="SFLDG01067">
    <property type="entry name" value="SPASM/twitch_domain_containing"/>
    <property type="match status" value="1"/>
</dbReference>
<dbReference type="SUPFAM" id="SSF102114">
    <property type="entry name" value="Radical SAM enzymes"/>
    <property type="match status" value="1"/>
</dbReference>
<gene>
    <name evidence="7" type="ORF">DW001_16110</name>
    <name evidence="6" type="ORF">LK487_06230</name>
</gene>
<dbReference type="InterPro" id="IPR058240">
    <property type="entry name" value="rSAM_sf"/>
</dbReference>
<accession>A0A396FAD7</accession>
<dbReference type="RefSeq" id="WP_014081256.1">
    <property type="nucleotide sequence ID" value="NZ_JAAISB010000032.1"/>
</dbReference>
<evidence type="ECO:0000256" key="1">
    <source>
        <dbReference type="ARBA" id="ARBA00022691"/>
    </source>
</evidence>
<protein>
    <submittedName>
        <fullName evidence="7">Radical SAM protein</fullName>
    </submittedName>
</protein>
<evidence type="ECO:0000256" key="4">
    <source>
        <dbReference type="ARBA" id="ARBA00023014"/>
    </source>
</evidence>
<comment type="caution">
    <text evidence="7">The sequence shown here is derived from an EMBL/GenBank/DDBJ whole genome shotgun (WGS) entry which is preliminary data.</text>
</comment>
<dbReference type="Gene3D" id="3.20.20.70">
    <property type="entry name" value="Aldolase class I"/>
    <property type="match status" value="1"/>
</dbReference>
<proteinExistence type="predicted"/>
<evidence type="ECO:0000313" key="7">
    <source>
        <dbReference type="EMBL" id="RHL75236.1"/>
    </source>
</evidence>
<dbReference type="GO" id="GO:0051536">
    <property type="term" value="F:iron-sulfur cluster binding"/>
    <property type="evidence" value="ECO:0007669"/>
    <property type="project" value="UniProtKB-KW"/>
</dbReference>
<reference evidence="6" key="2">
    <citation type="submission" date="2021-10" db="EMBL/GenBank/DDBJ databases">
        <title>Collection of gut derived symbiotic bacterial strains cultured from healthy donors.</title>
        <authorList>
            <person name="Lin H."/>
            <person name="Littmann E."/>
            <person name="Claire K."/>
            <person name="Pamer E."/>
        </authorList>
    </citation>
    <scope>NUCLEOTIDE SEQUENCE</scope>
    <source>
        <strain evidence="6">MSK.22.92</strain>
    </source>
</reference>